<name>A0A5N5Q9V0_9AGAM</name>
<dbReference type="PROSITE" id="PS50011">
    <property type="entry name" value="PROTEIN_KINASE_DOM"/>
    <property type="match status" value="1"/>
</dbReference>
<gene>
    <name evidence="3" type="ORF">CTheo_8274</name>
</gene>
<comment type="caution">
    <text evidence="3">The sequence shown here is derived from an EMBL/GenBank/DDBJ whole genome shotgun (WGS) entry which is preliminary data.</text>
</comment>
<dbReference type="EMBL" id="SSOP01000501">
    <property type="protein sequence ID" value="KAB5588283.1"/>
    <property type="molecule type" value="Genomic_DNA"/>
</dbReference>
<dbReference type="AlphaFoldDB" id="A0A5N5Q9V0"/>
<dbReference type="GO" id="GO:0005524">
    <property type="term" value="F:ATP binding"/>
    <property type="evidence" value="ECO:0007669"/>
    <property type="project" value="InterPro"/>
</dbReference>
<evidence type="ECO:0000256" key="1">
    <source>
        <dbReference type="SAM" id="MobiDB-lite"/>
    </source>
</evidence>
<dbReference type="OrthoDB" id="5987198at2759"/>
<dbReference type="InterPro" id="IPR000719">
    <property type="entry name" value="Prot_kinase_dom"/>
</dbReference>
<protein>
    <recommendedName>
        <fullName evidence="2">Protein kinase domain-containing protein</fullName>
    </recommendedName>
</protein>
<evidence type="ECO:0000313" key="4">
    <source>
        <dbReference type="Proteomes" id="UP000383932"/>
    </source>
</evidence>
<sequence>MIRSTHTNAQTQGSRKTSGNTLAVGAPFALHSYETKWVRYQPYLLKKGYKLRPRYDPDWSPAWAKNNAHPLDFEDSWAARSAGGIDAIRVQDQQQVFIRISRTASALTEGMGEIEIMQHLSTPRLRASTNNHMVPLLDMFTVPDDSNHDFIVTPLLTAYGEVPFVRFGEVMDFLQQILEGINFFHSNNVALRNSVPQNIMMDPSPIYNEPFHPVRPKFSLDGKRRLAIQPRVIGTVRYYFVNFQSAIHFPPIKGPRLVTGHIEGPELSQELKPYDPFKLDVLRIGFIIKDSAIQQYRGFEGLQSLVDNMTVNDSKARIKADRALEAYMRWAGDQGPVIQNWRLLPLHISIFKRLLISGSCYIELFLLRLAGFLKYFGRN</sequence>
<evidence type="ECO:0000313" key="3">
    <source>
        <dbReference type="EMBL" id="KAB5588283.1"/>
    </source>
</evidence>
<feature type="region of interest" description="Disordered" evidence="1">
    <location>
        <begin position="1"/>
        <end position="20"/>
    </location>
</feature>
<dbReference type="InterPro" id="IPR011009">
    <property type="entry name" value="Kinase-like_dom_sf"/>
</dbReference>
<dbReference type="SUPFAM" id="SSF56112">
    <property type="entry name" value="Protein kinase-like (PK-like)"/>
    <property type="match status" value="1"/>
</dbReference>
<reference evidence="3 4" key="1">
    <citation type="journal article" date="2019" name="Fungal Biol. Biotechnol.">
        <title>Draft genome sequence of fastidious pathogen Ceratobasidium theobromae, which causes vascular-streak dieback in Theobroma cacao.</title>
        <authorList>
            <person name="Ali S.S."/>
            <person name="Asman A."/>
            <person name="Shao J."/>
            <person name="Firmansyah A.P."/>
            <person name="Susilo A.W."/>
            <person name="Rosmana A."/>
            <person name="McMahon P."/>
            <person name="Junaid M."/>
            <person name="Guest D."/>
            <person name="Kheng T.Y."/>
            <person name="Meinhardt L.W."/>
            <person name="Bailey B.A."/>
        </authorList>
    </citation>
    <scope>NUCLEOTIDE SEQUENCE [LARGE SCALE GENOMIC DNA]</scope>
    <source>
        <strain evidence="3 4">CT2</strain>
    </source>
</reference>
<proteinExistence type="predicted"/>
<accession>A0A5N5Q9V0</accession>
<dbReference type="Proteomes" id="UP000383932">
    <property type="component" value="Unassembled WGS sequence"/>
</dbReference>
<dbReference type="Gene3D" id="1.10.510.10">
    <property type="entry name" value="Transferase(Phosphotransferase) domain 1"/>
    <property type="match status" value="1"/>
</dbReference>
<dbReference type="GO" id="GO:0004672">
    <property type="term" value="F:protein kinase activity"/>
    <property type="evidence" value="ECO:0007669"/>
    <property type="project" value="InterPro"/>
</dbReference>
<evidence type="ECO:0000259" key="2">
    <source>
        <dbReference type="PROSITE" id="PS50011"/>
    </source>
</evidence>
<keyword evidence="4" id="KW-1185">Reference proteome</keyword>
<organism evidence="3 4">
    <name type="scientific">Ceratobasidium theobromae</name>
    <dbReference type="NCBI Taxonomy" id="1582974"/>
    <lineage>
        <taxon>Eukaryota</taxon>
        <taxon>Fungi</taxon>
        <taxon>Dikarya</taxon>
        <taxon>Basidiomycota</taxon>
        <taxon>Agaricomycotina</taxon>
        <taxon>Agaricomycetes</taxon>
        <taxon>Cantharellales</taxon>
        <taxon>Ceratobasidiaceae</taxon>
        <taxon>Ceratobasidium</taxon>
    </lineage>
</organism>
<dbReference type="Gene3D" id="3.30.200.20">
    <property type="entry name" value="Phosphorylase Kinase, domain 1"/>
    <property type="match status" value="1"/>
</dbReference>
<feature type="domain" description="Protein kinase" evidence="2">
    <location>
        <begin position="71"/>
        <end position="379"/>
    </location>
</feature>